<organism evidence="2 3">
    <name type="scientific">Candida parapsilosis</name>
    <name type="common">Yeast</name>
    <dbReference type="NCBI Taxonomy" id="5480"/>
    <lineage>
        <taxon>Eukaryota</taxon>
        <taxon>Fungi</taxon>
        <taxon>Dikarya</taxon>
        <taxon>Ascomycota</taxon>
        <taxon>Saccharomycotina</taxon>
        <taxon>Pichiomycetes</taxon>
        <taxon>Debaryomycetaceae</taxon>
        <taxon>Candida/Lodderomyces clade</taxon>
        <taxon>Candida</taxon>
    </lineage>
</organism>
<feature type="compositionally biased region" description="Low complexity" evidence="1">
    <location>
        <begin position="281"/>
        <end position="292"/>
    </location>
</feature>
<gene>
    <name evidence="2" type="ORF">FOB60_000209</name>
</gene>
<evidence type="ECO:0000256" key="1">
    <source>
        <dbReference type="SAM" id="MobiDB-lite"/>
    </source>
</evidence>
<dbReference type="AlphaFoldDB" id="A0A8X7NPC5"/>
<feature type="compositionally biased region" description="Polar residues" evidence="1">
    <location>
        <begin position="26"/>
        <end position="39"/>
    </location>
</feature>
<evidence type="ECO:0000313" key="3">
    <source>
        <dbReference type="Proteomes" id="UP000590412"/>
    </source>
</evidence>
<proteinExistence type="predicted"/>
<feature type="compositionally biased region" description="Low complexity" evidence="1">
    <location>
        <begin position="470"/>
        <end position="484"/>
    </location>
</feature>
<feature type="compositionally biased region" description="Low complexity" evidence="1">
    <location>
        <begin position="379"/>
        <end position="396"/>
    </location>
</feature>
<feature type="compositionally biased region" description="Polar residues" evidence="1">
    <location>
        <begin position="495"/>
        <end position="518"/>
    </location>
</feature>
<protein>
    <submittedName>
        <fullName evidence="2">Uncharacterized protein</fullName>
    </submittedName>
</protein>
<feature type="compositionally biased region" description="Polar residues" evidence="1">
    <location>
        <begin position="260"/>
        <end position="270"/>
    </location>
</feature>
<dbReference type="OrthoDB" id="4022975at2759"/>
<feature type="region of interest" description="Disordered" evidence="1">
    <location>
        <begin position="1"/>
        <end position="56"/>
    </location>
</feature>
<evidence type="ECO:0000313" key="2">
    <source>
        <dbReference type="EMBL" id="KAF6058627.1"/>
    </source>
</evidence>
<name>A0A8X7NPC5_CANPA</name>
<sequence length="581" mass="64405">MSATPELGRRSASATAPTTTTTTVANQPKSFSHYTTPSPTDEDSNNKPVRENSPSTNAELLSSLKEFNVDKTKFKHYGHLSSTNSQFLEKVMHMTTPEQETGLLDKERRSLSCSSTKPKVVEEEMAHVLAALPNTIEKLSSPPNTDILSELIQLQIEQERTKQSVLKKEIGDTALQLFNVAKELNVNVDLIPYLFASDSITPKGLNDQIDKLHHDPKQAINELEEKSRQAECDATRFKRKHSDTQLPSFSETAQSIIGSNIVSPLRSPNRTPALVHRRVVSDSSDSTTKGSSPANSGFLPLSFIVNSKESESNPDHLHHPSPQGQHQQQQQQQQQPYTTDVQSQSQQHSPQIQPQTSPPPVSYTGHYYTPQHIPQPPSASQAQHLPLPPAAAAHTANPPPASSKNVSNSGSPHLPKYPIVPPPHAYPQAGINFAPHQYPYYASTSPPSYNHQAYAHIGTVKSPPPPPPQQQQQQQQQQLQPSLQVSPRHQHQNTRHSSSSQTSPRPQFQHKPQPNHTTKPPVPTHQFESNDSKKIVFKSVEDEAPASKRQKNSKQTGSINFMITTPKNPPARRYNNPHKEK</sequence>
<reference evidence="2" key="1">
    <citation type="submission" date="2020-03" db="EMBL/GenBank/DDBJ databases">
        <title>FDA dAtabase for Regulatory Grade micrObial Sequences (FDA-ARGOS): Supporting development and validation of Infectious Disease Dx tests.</title>
        <authorList>
            <person name="Campos J."/>
            <person name="Goldberg B."/>
            <person name="Tallon L."/>
            <person name="Sadzewicz L."/>
            <person name="Vavikolanu K."/>
            <person name="Mehta A."/>
            <person name="Aluvathingal J."/>
            <person name="Nadendla S."/>
            <person name="Nandy P."/>
            <person name="Geyer C."/>
            <person name="Yan Y."/>
            <person name="Sichtig H."/>
        </authorList>
    </citation>
    <scope>NUCLEOTIDE SEQUENCE [LARGE SCALE GENOMIC DNA]</scope>
    <source>
        <strain evidence="2">FDAARGOS_652</strain>
    </source>
</reference>
<dbReference type="EMBL" id="JABWAB010000001">
    <property type="protein sequence ID" value="KAF6058627.1"/>
    <property type="molecule type" value="Genomic_DNA"/>
</dbReference>
<feature type="compositionally biased region" description="Low complexity" evidence="1">
    <location>
        <begin position="12"/>
        <end position="25"/>
    </location>
</feature>
<dbReference type="Pfam" id="PF10846">
    <property type="entry name" value="DUF2722"/>
    <property type="match status" value="1"/>
</dbReference>
<dbReference type="InterPro" id="IPR021216">
    <property type="entry name" value="DUF2722"/>
</dbReference>
<feature type="region of interest" description="Disordered" evidence="1">
    <location>
        <begin position="260"/>
        <end position="421"/>
    </location>
</feature>
<feature type="compositionally biased region" description="Polar residues" evidence="1">
    <location>
        <begin position="553"/>
        <end position="566"/>
    </location>
</feature>
<dbReference type="Proteomes" id="UP000590412">
    <property type="component" value="Unassembled WGS sequence"/>
</dbReference>
<feature type="region of interest" description="Disordered" evidence="1">
    <location>
        <begin position="457"/>
        <end position="581"/>
    </location>
</feature>
<accession>A0A8X7NPC5</accession>
<comment type="caution">
    <text evidence="2">The sequence shown here is derived from an EMBL/GenBank/DDBJ whole genome shotgun (WGS) entry which is preliminary data.</text>
</comment>
<feature type="compositionally biased region" description="Basic and acidic residues" evidence="1">
    <location>
        <begin position="308"/>
        <end position="318"/>
    </location>
</feature>
<feature type="compositionally biased region" description="Low complexity" evidence="1">
    <location>
        <begin position="323"/>
        <end position="335"/>
    </location>
</feature>
<feature type="compositionally biased region" description="Low complexity" evidence="1">
    <location>
        <begin position="342"/>
        <end position="355"/>
    </location>
</feature>